<dbReference type="AlphaFoldDB" id="A0A1D2YTM5"/>
<proteinExistence type="predicted"/>
<dbReference type="InterPro" id="IPR014576">
    <property type="entry name" value="Pesterase_YhaO"/>
</dbReference>
<evidence type="ECO:0000313" key="3">
    <source>
        <dbReference type="EMBL" id="OEF99048.1"/>
    </source>
</evidence>
<dbReference type="STRING" id="337097.BHF71_02360"/>
<protein>
    <recommendedName>
        <fullName evidence="2">Calcineurin-like phosphoesterase domain-containing protein</fullName>
    </recommendedName>
</protein>
<dbReference type="InterPro" id="IPR004843">
    <property type="entry name" value="Calcineurin-like_PHP"/>
</dbReference>
<sequence>MPKFKFIHTADLHLDSPFKGLSNIPNHLHKQIRQSTFLAYDQIVEYCIEYGVDFLLISGDVFDLDDRSLKAQVYLLRGLEKLASHGIHAYIIHGNHDALDQNKAGFQWPETVHFFSSEKVEKISHIKENKLIANIFGRSYPTRAFKENIVSAFRVGKNNGEFNIGLLHTNIDGNPDHDPYSPCSLQELLNTDIDYWALGHIHKNEVLSKNSPAIIYSGNPQGRHLKETGIKGCYLTEVSENKIESVRFLPTSQIIWEELKVDVSELTTVQEVLNLIQDKLEKMSEERSLPIIVRLSLFGSTRVHKEISEKIRILELQEILNETYLSKKNWIWVESIKLNTKPFVSLESILEQDTFLADFLRQLNSFRQEVDNKLIFEKFGEELLNHRGLKKYLTELSKDDVEDIFDQVTNLTLNFFFEEEHS</sequence>
<dbReference type="Gene3D" id="3.60.21.10">
    <property type="match status" value="1"/>
</dbReference>
<dbReference type="InterPro" id="IPR029052">
    <property type="entry name" value="Metallo-depent_PP-like"/>
</dbReference>
<dbReference type="InterPro" id="IPR050535">
    <property type="entry name" value="DNA_Repair-Maintenance_Comp"/>
</dbReference>
<dbReference type="RefSeq" id="WP_069657025.1">
    <property type="nucleotide sequence ID" value="NZ_MIJF01000035.1"/>
</dbReference>
<name>A0A1D2YTM5_9BACI</name>
<dbReference type="Proteomes" id="UP000243739">
    <property type="component" value="Unassembled WGS sequence"/>
</dbReference>
<dbReference type="GO" id="GO:0016787">
    <property type="term" value="F:hydrolase activity"/>
    <property type="evidence" value="ECO:0007669"/>
    <property type="project" value="UniProtKB-KW"/>
</dbReference>
<dbReference type="SUPFAM" id="SSF56300">
    <property type="entry name" value="Metallo-dependent phosphatases"/>
    <property type="match status" value="1"/>
</dbReference>
<keyword evidence="1" id="KW-0378">Hydrolase</keyword>
<accession>A0A1D2YTM5</accession>
<dbReference type="OrthoDB" id="9773856at2"/>
<evidence type="ECO:0000259" key="2">
    <source>
        <dbReference type="Pfam" id="PF00149"/>
    </source>
</evidence>
<gene>
    <name evidence="3" type="ORF">BHF71_02360</name>
</gene>
<dbReference type="CDD" id="cd00840">
    <property type="entry name" value="MPP_Mre11_N"/>
    <property type="match status" value="1"/>
</dbReference>
<feature type="domain" description="Calcineurin-like phosphoesterase" evidence="2">
    <location>
        <begin position="4"/>
        <end position="203"/>
    </location>
</feature>
<comment type="caution">
    <text evidence="3">The sequence shown here is derived from an EMBL/GenBank/DDBJ whole genome shotgun (WGS) entry which is preliminary data.</text>
</comment>
<organism evidence="3 4">
    <name type="scientific">Vulcanibacillus modesticaldus</name>
    <dbReference type="NCBI Taxonomy" id="337097"/>
    <lineage>
        <taxon>Bacteria</taxon>
        <taxon>Bacillati</taxon>
        <taxon>Bacillota</taxon>
        <taxon>Bacilli</taxon>
        <taxon>Bacillales</taxon>
        <taxon>Bacillaceae</taxon>
        <taxon>Vulcanibacillus</taxon>
    </lineage>
</organism>
<dbReference type="InterPro" id="IPR041796">
    <property type="entry name" value="Mre11_N"/>
</dbReference>
<dbReference type="PANTHER" id="PTHR30337">
    <property type="entry name" value="COMPONENT OF ATP-DEPENDENT DSDNA EXONUCLEASE"/>
    <property type="match status" value="1"/>
</dbReference>
<dbReference type="EMBL" id="MIJF01000035">
    <property type="protein sequence ID" value="OEF99048.1"/>
    <property type="molecule type" value="Genomic_DNA"/>
</dbReference>
<reference evidence="3 4" key="1">
    <citation type="submission" date="2016-09" db="EMBL/GenBank/DDBJ databases">
        <title>Draft genome sequence for the type strain of Vulcanibacillus modesticaldus BR, a strictly anaerobic, moderately thermophilic, and nitrate-reducing bacterium from deep sea-hydrothermal vents of the Mid-Atlantic Ridge.</title>
        <authorList>
            <person name="Abin C.A."/>
            <person name="Hollibaugh J.T."/>
        </authorList>
    </citation>
    <scope>NUCLEOTIDE SEQUENCE [LARGE SCALE GENOMIC DNA]</scope>
    <source>
        <strain evidence="3 4">BR</strain>
    </source>
</reference>
<dbReference type="Pfam" id="PF00149">
    <property type="entry name" value="Metallophos"/>
    <property type="match status" value="1"/>
</dbReference>
<dbReference type="PIRSF" id="PIRSF033091">
    <property type="entry name" value="Pesterase_YhaO"/>
    <property type="match status" value="1"/>
</dbReference>
<evidence type="ECO:0000313" key="4">
    <source>
        <dbReference type="Proteomes" id="UP000243739"/>
    </source>
</evidence>
<evidence type="ECO:0000256" key="1">
    <source>
        <dbReference type="ARBA" id="ARBA00022801"/>
    </source>
</evidence>
<keyword evidence="4" id="KW-1185">Reference proteome</keyword>
<dbReference type="PANTHER" id="PTHR30337:SF7">
    <property type="entry name" value="PHOSPHOESTERASE"/>
    <property type="match status" value="1"/>
</dbReference>